<accession>A0A7M2SBH7</accession>
<dbReference type="InterPro" id="IPR029479">
    <property type="entry name" value="Nitroreductase"/>
</dbReference>
<protein>
    <submittedName>
        <fullName evidence="2">Nitroreductase family protein</fullName>
    </submittedName>
</protein>
<dbReference type="Gene3D" id="3.40.109.10">
    <property type="entry name" value="NADH Oxidase"/>
    <property type="match status" value="1"/>
</dbReference>
<dbReference type="RefSeq" id="WP_194038586.1">
    <property type="nucleotide sequence ID" value="NZ_CP063373.1"/>
</dbReference>
<dbReference type="InterPro" id="IPR000415">
    <property type="entry name" value="Nitroreductase-like"/>
</dbReference>
<evidence type="ECO:0000313" key="3">
    <source>
        <dbReference type="Proteomes" id="UP000594205"/>
    </source>
</evidence>
<proteinExistence type="predicted"/>
<dbReference type="Proteomes" id="UP000594205">
    <property type="component" value="Chromosome"/>
</dbReference>
<dbReference type="AlphaFoldDB" id="A0A7M2SBH7"/>
<organism evidence="2 3">
    <name type="scientific">Streptomyces ferrugineus</name>
    <dbReference type="NCBI Taxonomy" id="1413221"/>
    <lineage>
        <taxon>Bacteria</taxon>
        <taxon>Bacillati</taxon>
        <taxon>Actinomycetota</taxon>
        <taxon>Actinomycetes</taxon>
        <taxon>Kitasatosporales</taxon>
        <taxon>Streptomycetaceae</taxon>
        <taxon>Streptomyces</taxon>
    </lineage>
</organism>
<feature type="domain" description="Nitroreductase" evidence="1">
    <location>
        <begin position="129"/>
        <end position="283"/>
    </location>
</feature>
<evidence type="ECO:0000259" key="1">
    <source>
        <dbReference type="Pfam" id="PF00881"/>
    </source>
</evidence>
<reference evidence="2 3" key="1">
    <citation type="submission" date="2020-10" db="EMBL/GenBank/DDBJ databases">
        <title>Streptomyces ferrugineus complate genome analysis.</title>
        <authorList>
            <person name="Anwar N."/>
        </authorList>
    </citation>
    <scope>NUCLEOTIDE SEQUENCE [LARGE SCALE GENOMIC DNA]</scope>
    <source>
        <strain evidence="2 3">CCTCC AA2014009</strain>
    </source>
</reference>
<dbReference type="NCBIfam" id="NF047509">
    <property type="entry name" value="Rv3131_FMN_oxido"/>
    <property type="match status" value="1"/>
</dbReference>
<dbReference type="EMBL" id="CP063373">
    <property type="protein sequence ID" value="QOV33710.1"/>
    <property type="molecule type" value="Genomic_DNA"/>
</dbReference>
<name>A0A7M2SBH7_9ACTN</name>
<gene>
    <name evidence="2" type="ORF">IM697_26330</name>
</gene>
<dbReference type="KEGG" id="sfeu:IM697_26330"/>
<evidence type="ECO:0000313" key="2">
    <source>
        <dbReference type="EMBL" id="QOV33710.1"/>
    </source>
</evidence>
<dbReference type="SUPFAM" id="SSF55469">
    <property type="entry name" value="FMN-dependent nitroreductase-like"/>
    <property type="match status" value="2"/>
</dbReference>
<sequence>MSVSYEIPGHAARVGHGHAALHLARAASLAPSPHNCQPWLFAEEGRDHGFEVYLHGGRRMLLTDPGGREAVIACGAALFNVRIAVRQLGFQPAVELLPTGNSSHLAHVAYAAHAPATPEETMMAGAMPHRHTHRGPFGPEPVPDTLLDELREHARAEGAELLVIDEPEKLRLLADLVRTAEDLHRADPRHAAEIRRHAGPRGVPVEACRHHPDAILLAGRDYLGLAPYWVRPSRRWIGRTGTVAVLSTPGDSRTDWLRSGQALQRVLLHATAHHVAAAFHTQPLELPVLRAQLRTHLVGGRFPQVVLRLGRTTRTWRTSRRPPAEVLIRDGLPNR</sequence>
<dbReference type="GO" id="GO:0016491">
    <property type="term" value="F:oxidoreductase activity"/>
    <property type="evidence" value="ECO:0007669"/>
    <property type="project" value="InterPro"/>
</dbReference>
<keyword evidence="3" id="KW-1185">Reference proteome</keyword>
<dbReference type="Pfam" id="PF00881">
    <property type="entry name" value="Nitroreductase"/>
    <property type="match status" value="1"/>
</dbReference>